<accession>A0AAJ8MVG0</accession>
<organism evidence="3 4">
    <name type="scientific">Kwoniella shandongensis</name>
    <dbReference type="NCBI Taxonomy" id="1734106"/>
    <lineage>
        <taxon>Eukaryota</taxon>
        <taxon>Fungi</taxon>
        <taxon>Dikarya</taxon>
        <taxon>Basidiomycota</taxon>
        <taxon>Agaricomycotina</taxon>
        <taxon>Tremellomycetes</taxon>
        <taxon>Tremellales</taxon>
        <taxon>Cryptococcaceae</taxon>
        <taxon>Kwoniella</taxon>
    </lineage>
</organism>
<evidence type="ECO:0000313" key="4">
    <source>
        <dbReference type="Proteomes" id="UP000322225"/>
    </source>
</evidence>
<dbReference type="EMBL" id="CP144053">
    <property type="protein sequence ID" value="WWD17153.1"/>
    <property type="molecule type" value="Genomic_DNA"/>
</dbReference>
<feature type="domain" description="Glycoside hydrolase family 13 N-terminal" evidence="2">
    <location>
        <begin position="51"/>
        <end position="81"/>
    </location>
</feature>
<dbReference type="GO" id="GO:0003844">
    <property type="term" value="F:1,4-alpha-glucan branching enzyme activity"/>
    <property type="evidence" value="ECO:0007669"/>
    <property type="project" value="TreeGrafter"/>
</dbReference>
<dbReference type="InterPro" id="IPR014756">
    <property type="entry name" value="Ig_E-set"/>
</dbReference>
<dbReference type="Proteomes" id="UP000322225">
    <property type="component" value="Chromosome 3"/>
</dbReference>
<dbReference type="PANTHER" id="PTHR43651">
    <property type="entry name" value="1,4-ALPHA-GLUCAN-BRANCHING ENZYME"/>
    <property type="match status" value="1"/>
</dbReference>
<dbReference type="InterPro" id="IPR004193">
    <property type="entry name" value="Glyco_hydro_13_N"/>
</dbReference>
<dbReference type="KEGG" id="ksn:90829912"/>
<dbReference type="AlphaFoldDB" id="A0AAJ8MVG0"/>
<dbReference type="GO" id="GO:0005978">
    <property type="term" value="P:glycogen biosynthetic process"/>
    <property type="evidence" value="ECO:0007669"/>
    <property type="project" value="TreeGrafter"/>
</dbReference>
<dbReference type="RefSeq" id="XP_065823081.1">
    <property type="nucleotide sequence ID" value="XM_065967009.1"/>
</dbReference>
<dbReference type="Pfam" id="PF02922">
    <property type="entry name" value="CBM_48"/>
    <property type="match status" value="1"/>
</dbReference>
<dbReference type="SUPFAM" id="SSF81296">
    <property type="entry name" value="E set domains"/>
    <property type="match status" value="1"/>
</dbReference>
<proteinExistence type="predicted"/>
<evidence type="ECO:0000256" key="1">
    <source>
        <dbReference type="ARBA" id="ARBA00004964"/>
    </source>
</evidence>
<gene>
    <name evidence="3" type="ORF">CI109_101590</name>
</gene>
<sequence>MSALTSLPADGELEPFSPAIRKRYSAYQKQLDLINQYEGGLARFSEGYKTMGFQVDDQAGVTYREWAPNATAARLIGDFSEFTCPVTR</sequence>
<name>A0AAJ8MVG0_9TREE</name>
<protein>
    <recommendedName>
        <fullName evidence="2">Glycoside hydrolase family 13 N-terminal domain-containing protein</fullName>
    </recommendedName>
</protein>
<keyword evidence="4" id="KW-1185">Reference proteome</keyword>
<dbReference type="PANTHER" id="PTHR43651:SF3">
    <property type="entry name" value="1,4-ALPHA-GLUCAN-BRANCHING ENZYME"/>
    <property type="match status" value="1"/>
</dbReference>
<evidence type="ECO:0000313" key="3">
    <source>
        <dbReference type="EMBL" id="WWD17153.1"/>
    </source>
</evidence>
<dbReference type="Gene3D" id="2.60.40.10">
    <property type="entry name" value="Immunoglobulins"/>
    <property type="match status" value="1"/>
</dbReference>
<evidence type="ECO:0000259" key="2">
    <source>
        <dbReference type="Pfam" id="PF02922"/>
    </source>
</evidence>
<comment type="pathway">
    <text evidence="1">Glycan biosynthesis; glycogen biosynthesis.</text>
</comment>
<dbReference type="GO" id="GO:0005737">
    <property type="term" value="C:cytoplasm"/>
    <property type="evidence" value="ECO:0007669"/>
    <property type="project" value="TreeGrafter"/>
</dbReference>
<dbReference type="InterPro" id="IPR013783">
    <property type="entry name" value="Ig-like_fold"/>
</dbReference>
<reference evidence="3" key="2">
    <citation type="submission" date="2024-01" db="EMBL/GenBank/DDBJ databases">
        <title>Comparative genomics of Cryptococcus and Kwoniella reveals pathogenesis evolution and contrasting modes of karyotype evolution via chromosome fusion or intercentromeric recombination.</title>
        <authorList>
            <person name="Coelho M.A."/>
            <person name="David-Palma M."/>
            <person name="Shea T."/>
            <person name="Bowers K."/>
            <person name="McGinley-Smith S."/>
            <person name="Mohammad A.W."/>
            <person name="Gnirke A."/>
            <person name="Yurkov A.M."/>
            <person name="Nowrousian M."/>
            <person name="Sun S."/>
            <person name="Cuomo C.A."/>
            <person name="Heitman J."/>
        </authorList>
    </citation>
    <scope>NUCLEOTIDE SEQUENCE</scope>
    <source>
        <strain evidence="3">CBS 12478</strain>
    </source>
</reference>
<dbReference type="GO" id="GO:0004553">
    <property type="term" value="F:hydrolase activity, hydrolyzing O-glycosyl compounds"/>
    <property type="evidence" value="ECO:0007669"/>
    <property type="project" value="InterPro"/>
</dbReference>
<reference evidence="3" key="1">
    <citation type="submission" date="2017-08" db="EMBL/GenBank/DDBJ databases">
        <authorList>
            <person name="Cuomo C."/>
            <person name="Billmyre B."/>
            <person name="Heitman J."/>
        </authorList>
    </citation>
    <scope>NUCLEOTIDE SEQUENCE</scope>
    <source>
        <strain evidence="3">CBS 12478</strain>
    </source>
</reference>
<dbReference type="GeneID" id="90829912"/>